<reference evidence="3 4" key="1">
    <citation type="submission" date="2018-08" db="EMBL/GenBank/DDBJ databases">
        <title>Genomic Encyclopedia of Type Strains, Phase IV (KMG-IV): sequencing the most valuable type-strain genomes for metagenomic binning, comparative biology and taxonomic classification.</title>
        <authorList>
            <person name="Goeker M."/>
        </authorList>
    </citation>
    <scope>NUCLEOTIDE SEQUENCE [LARGE SCALE GENOMIC DNA]</scope>
    <source>
        <strain evidence="3 4">DSM 23923</strain>
    </source>
</reference>
<dbReference type="OrthoDB" id="9811076at2"/>
<dbReference type="Pfam" id="PF04023">
    <property type="entry name" value="FeoA"/>
    <property type="match status" value="1"/>
</dbReference>
<dbReference type="InterPro" id="IPR007167">
    <property type="entry name" value="Fe-transptr_FeoA-like"/>
</dbReference>
<name>A0A3E0AK78_9CHLR</name>
<dbReference type="InterPro" id="IPR008988">
    <property type="entry name" value="Transcriptional_repressor_C"/>
</dbReference>
<dbReference type="Proteomes" id="UP000256388">
    <property type="component" value="Unassembled WGS sequence"/>
</dbReference>
<gene>
    <name evidence="3" type="ORF">DFR64_0165</name>
</gene>
<evidence type="ECO:0000256" key="1">
    <source>
        <dbReference type="ARBA" id="ARBA00023004"/>
    </source>
</evidence>
<organism evidence="3 4">
    <name type="scientific">Pelolinea submarina</name>
    <dbReference type="NCBI Taxonomy" id="913107"/>
    <lineage>
        <taxon>Bacteria</taxon>
        <taxon>Bacillati</taxon>
        <taxon>Chloroflexota</taxon>
        <taxon>Anaerolineae</taxon>
        <taxon>Anaerolineales</taxon>
        <taxon>Anaerolineaceae</taxon>
        <taxon>Pelolinea</taxon>
    </lineage>
</organism>
<dbReference type="SMART" id="SM00899">
    <property type="entry name" value="FeoA"/>
    <property type="match status" value="1"/>
</dbReference>
<dbReference type="Gene3D" id="2.30.30.90">
    <property type="match status" value="1"/>
</dbReference>
<keyword evidence="4" id="KW-1185">Reference proteome</keyword>
<keyword evidence="1" id="KW-0408">Iron</keyword>
<evidence type="ECO:0000313" key="4">
    <source>
        <dbReference type="Proteomes" id="UP000256388"/>
    </source>
</evidence>
<accession>A0A3E0AK78</accession>
<dbReference type="GO" id="GO:0046914">
    <property type="term" value="F:transition metal ion binding"/>
    <property type="evidence" value="ECO:0007669"/>
    <property type="project" value="InterPro"/>
</dbReference>
<dbReference type="PANTHER" id="PTHR43151:SF1">
    <property type="entry name" value="SSR2333 PROTEIN"/>
    <property type="match status" value="1"/>
</dbReference>
<protein>
    <submittedName>
        <fullName evidence="3">Ferrous iron transport protein A</fullName>
    </submittedName>
</protein>
<dbReference type="AlphaFoldDB" id="A0A3E0AK78"/>
<dbReference type="SUPFAM" id="SSF50037">
    <property type="entry name" value="C-terminal domain of transcriptional repressors"/>
    <property type="match status" value="1"/>
</dbReference>
<dbReference type="InterPro" id="IPR038157">
    <property type="entry name" value="FeoA_core_dom"/>
</dbReference>
<dbReference type="EMBL" id="QUMS01000001">
    <property type="protein sequence ID" value="REG10310.1"/>
    <property type="molecule type" value="Genomic_DNA"/>
</dbReference>
<evidence type="ECO:0000313" key="3">
    <source>
        <dbReference type="EMBL" id="REG10310.1"/>
    </source>
</evidence>
<dbReference type="RefSeq" id="WP_116223502.1">
    <property type="nucleotide sequence ID" value="NZ_AP018437.1"/>
</dbReference>
<comment type="caution">
    <text evidence="3">The sequence shown here is derived from an EMBL/GenBank/DDBJ whole genome shotgun (WGS) entry which is preliminary data.</text>
</comment>
<proteinExistence type="predicted"/>
<dbReference type="PANTHER" id="PTHR43151">
    <property type="entry name" value="FEOA FAMILY PROTEIN"/>
    <property type="match status" value="1"/>
</dbReference>
<sequence>MINLLQVNNGNWVKVIKVAGGIEMERRLAQLGFLPGNKVRIIRSAPFHGPLLLDVEGREIVLGRGVANKVMVEYLS</sequence>
<evidence type="ECO:0000259" key="2">
    <source>
        <dbReference type="SMART" id="SM00899"/>
    </source>
</evidence>
<dbReference type="InterPro" id="IPR053184">
    <property type="entry name" value="FeoA-like"/>
</dbReference>
<feature type="domain" description="Ferrous iron transporter FeoA-like" evidence="2">
    <location>
        <begin position="2"/>
        <end position="74"/>
    </location>
</feature>